<evidence type="ECO:0000313" key="2">
    <source>
        <dbReference type="RefSeq" id="XP_073930083.1"/>
    </source>
</evidence>
<keyword evidence="1" id="KW-1185">Reference proteome</keyword>
<proteinExistence type="predicted"/>
<dbReference type="Proteomes" id="UP001732720">
    <property type="component" value="Chromosome 5"/>
</dbReference>
<sequence length="97" mass="11073">MDPSLGLGNREVLAAQIGCTSVPFRNWCAPREKSQKANQDEICSVIRQITATVIFLPLLEVSYQDLIVPEKWEELGPQFIINTEEVYLHSFTNMIYN</sequence>
<evidence type="ECO:0000313" key="1">
    <source>
        <dbReference type="Proteomes" id="UP001732720"/>
    </source>
</evidence>
<dbReference type="RefSeq" id="XP_073930083.1">
    <property type="nucleotide sequence ID" value="XM_074073982.1"/>
</dbReference>
<name>A0AC58ML06_CASCN</name>
<reference evidence="2" key="1">
    <citation type="submission" date="2025-08" db="UniProtKB">
        <authorList>
            <consortium name="RefSeq"/>
        </authorList>
    </citation>
    <scope>IDENTIFICATION</scope>
</reference>
<protein>
    <submittedName>
        <fullName evidence="2">Mitotic spindle assembly checkpoint protein MAD2A-like</fullName>
    </submittedName>
</protein>
<accession>A0AC58ML06</accession>
<gene>
    <name evidence="2" type="primary">LOC141423316</name>
</gene>
<organism evidence="1 2">
    <name type="scientific">Castor canadensis</name>
    <name type="common">American beaver</name>
    <dbReference type="NCBI Taxonomy" id="51338"/>
    <lineage>
        <taxon>Eukaryota</taxon>
        <taxon>Metazoa</taxon>
        <taxon>Chordata</taxon>
        <taxon>Craniata</taxon>
        <taxon>Vertebrata</taxon>
        <taxon>Euteleostomi</taxon>
        <taxon>Mammalia</taxon>
        <taxon>Eutheria</taxon>
        <taxon>Euarchontoglires</taxon>
        <taxon>Glires</taxon>
        <taxon>Rodentia</taxon>
        <taxon>Castorimorpha</taxon>
        <taxon>Castoridae</taxon>
        <taxon>Castor</taxon>
    </lineage>
</organism>